<evidence type="ECO:0000256" key="1">
    <source>
        <dbReference type="SAM" id="SignalP"/>
    </source>
</evidence>
<reference evidence="2 3" key="1">
    <citation type="submission" date="2016-10" db="EMBL/GenBank/DDBJ databases">
        <title>Complete genome sequences of three Cupriavidus strains isolated from various Malaysian environments.</title>
        <authorList>
            <person name="Abdullah A.A.-A."/>
            <person name="Shafie N.A.H."/>
            <person name="Lau N.S."/>
        </authorList>
    </citation>
    <scope>NUCLEOTIDE SEQUENCE [LARGE SCALE GENOMIC DNA]</scope>
    <source>
        <strain evidence="2 3">USMAA1020</strain>
    </source>
</reference>
<accession>A0A1D9IB56</accession>
<organism evidence="2 3">
    <name type="scientific">Cupriavidus malaysiensis</name>
    <dbReference type="NCBI Taxonomy" id="367825"/>
    <lineage>
        <taxon>Bacteria</taxon>
        <taxon>Pseudomonadati</taxon>
        <taxon>Pseudomonadota</taxon>
        <taxon>Betaproteobacteria</taxon>
        <taxon>Burkholderiales</taxon>
        <taxon>Burkholderiaceae</taxon>
        <taxon>Cupriavidus</taxon>
    </lineage>
</organism>
<dbReference type="RefSeq" id="WP_071071885.1">
    <property type="nucleotide sequence ID" value="NZ_CP017755.1"/>
</dbReference>
<evidence type="ECO:0000313" key="2">
    <source>
        <dbReference type="EMBL" id="AOZ09278.1"/>
    </source>
</evidence>
<proteinExistence type="predicted"/>
<keyword evidence="1" id="KW-0732">Signal</keyword>
<sequence>MMRSLLLVPAAALLLGACAGEPAFPGDAERGCPRYPAYASPYACDGWPYDDSYVPYAHPYPFGGPIRPSYYDGPGWPGFGAFSVGVDSPFYGYRYGYRHGFRYGLYYGRYYHGYRGGYADRRGWRGSRAGAPAAGGRSGGRGR</sequence>
<keyword evidence="3" id="KW-1185">Reference proteome</keyword>
<dbReference type="EMBL" id="CP017755">
    <property type="protein sequence ID" value="AOZ09278.1"/>
    <property type="molecule type" value="Genomic_DNA"/>
</dbReference>
<protein>
    <recommendedName>
        <fullName evidence="4">Lipoprotein</fullName>
    </recommendedName>
</protein>
<dbReference type="Proteomes" id="UP000177515">
    <property type="component" value="Chromosome 2"/>
</dbReference>
<feature type="chain" id="PRO_5045781893" description="Lipoprotein" evidence="1">
    <location>
        <begin position="20"/>
        <end position="143"/>
    </location>
</feature>
<feature type="signal peptide" evidence="1">
    <location>
        <begin position="1"/>
        <end position="19"/>
    </location>
</feature>
<evidence type="ECO:0008006" key="4">
    <source>
        <dbReference type="Google" id="ProtNLM"/>
    </source>
</evidence>
<name>A0A1D9IB56_9BURK</name>
<dbReference type="PROSITE" id="PS51257">
    <property type="entry name" value="PROKAR_LIPOPROTEIN"/>
    <property type="match status" value="1"/>
</dbReference>
<gene>
    <name evidence="2" type="ORF">BKK80_26110</name>
</gene>
<evidence type="ECO:0000313" key="3">
    <source>
        <dbReference type="Proteomes" id="UP000177515"/>
    </source>
</evidence>